<keyword evidence="3" id="KW-1185">Reference proteome</keyword>
<proteinExistence type="predicted"/>
<comment type="caution">
    <text evidence="2">The sequence shown here is derived from an EMBL/GenBank/DDBJ whole genome shotgun (WGS) entry which is preliminary data.</text>
</comment>
<dbReference type="EMBL" id="JAUKUA010000002">
    <property type="protein sequence ID" value="KAK0725948.1"/>
    <property type="molecule type" value="Genomic_DNA"/>
</dbReference>
<gene>
    <name evidence="2" type="ORF">B0H67DRAFT_143891</name>
</gene>
<accession>A0AA40B1N4</accession>
<protein>
    <submittedName>
        <fullName evidence="2">Uncharacterized protein</fullName>
    </submittedName>
</protein>
<feature type="compositionally biased region" description="Polar residues" evidence="1">
    <location>
        <begin position="253"/>
        <end position="264"/>
    </location>
</feature>
<feature type="region of interest" description="Disordered" evidence="1">
    <location>
        <begin position="218"/>
        <end position="322"/>
    </location>
</feature>
<evidence type="ECO:0000256" key="1">
    <source>
        <dbReference type="SAM" id="MobiDB-lite"/>
    </source>
</evidence>
<organism evidence="2 3">
    <name type="scientific">Lasiosphaeris hirsuta</name>
    <dbReference type="NCBI Taxonomy" id="260670"/>
    <lineage>
        <taxon>Eukaryota</taxon>
        <taxon>Fungi</taxon>
        <taxon>Dikarya</taxon>
        <taxon>Ascomycota</taxon>
        <taxon>Pezizomycotina</taxon>
        <taxon>Sordariomycetes</taxon>
        <taxon>Sordariomycetidae</taxon>
        <taxon>Sordariales</taxon>
        <taxon>Lasiosphaeriaceae</taxon>
        <taxon>Lasiosphaeris</taxon>
    </lineage>
</organism>
<dbReference type="Proteomes" id="UP001172102">
    <property type="component" value="Unassembled WGS sequence"/>
</dbReference>
<evidence type="ECO:0000313" key="3">
    <source>
        <dbReference type="Proteomes" id="UP001172102"/>
    </source>
</evidence>
<name>A0AA40B1N4_9PEZI</name>
<evidence type="ECO:0000313" key="2">
    <source>
        <dbReference type="EMBL" id="KAK0725948.1"/>
    </source>
</evidence>
<reference evidence="2" key="1">
    <citation type="submission" date="2023-06" db="EMBL/GenBank/DDBJ databases">
        <title>Genome-scale phylogeny and comparative genomics of the fungal order Sordariales.</title>
        <authorList>
            <consortium name="Lawrence Berkeley National Laboratory"/>
            <person name="Hensen N."/>
            <person name="Bonometti L."/>
            <person name="Westerberg I."/>
            <person name="Brannstrom I.O."/>
            <person name="Guillou S."/>
            <person name="Cros-Aarteil S."/>
            <person name="Calhoun S."/>
            <person name="Haridas S."/>
            <person name="Kuo A."/>
            <person name="Mondo S."/>
            <person name="Pangilinan J."/>
            <person name="Riley R."/>
            <person name="Labutti K."/>
            <person name="Andreopoulos B."/>
            <person name="Lipzen A."/>
            <person name="Chen C."/>
            <person name="Yanf M."/>
            <person name="Daum C."/>
            <person name="Ng V."/>
            <person name="Clum A."/>
            <person name="Steindorff A."/>
            <person name="Ohm R."/>
            <person name="Martin F."/>
            <person name="Silar P."/>
            <person name="Natvig D."/>
            <person name="Lalanne C."/>
            <person name="Gautier V."/>
            <person name="Ament-Velasquez S.L."/>
            <person name="Kruys A."/>
            <person name="Hutchinson M.I."/>
            <person name="Powell A.J."/>
            <person name="Barry K."/>
            <person name="Miller A.N."/>
            <person name="Grigoriev I.V."/>
            <person name="Debuchy R."/>
            <person name="Gladieux P."/>
            <person name="Thoren M.H."/>
            <person name="Johannesson H."/>
        </authorList>
    </citation>
    <scope>NUCLEOTIDE SEQUENCE</scope>
    <source>
        <strain evidence="2">SMH4607-1</strain>
    </source>
</reference>
<sequence length="531" mass="58200">MDSLLSAPNYYANLLSEIDMTHSELSEFMLNVRISFIEVDAARRELLSVQTLFEFIDQDSNGYVALIPRDAAKRIAGIVKSCSQVINGVQACIRKHSRPEDEARESTARWLRRGRETITKLTVSLRVHVTSLLVALHVMMLIIARSSNRTNPRRLTNELLKSGGVPVDPNADPIMGSIREHRAMLPNRTNFDLPILYSDVHELSSYAEAIANGSISMPAHQLDEHPGDSPSRPAPKPKSGLKPMIFDEGSDYGSVQNNGSIAETESTEARSPDPPRFSVPDVPTAAECRSGPQSGTMERERRQQHGESGPRAWGGPSGTINDLRLGTPTSPHTPRGYTFEAARYAATPPPRVHNMPRVGSHDQLKHARTSSVGKKSFHHGGVLIRKQSSDPSMGVTGAHLESNAKEGSSHTASSSWRPRQDTPYYETSLPPRSIMQRAAVDDNLWRTQTLPVRRDPRSLRASRSQEQVPRTLGPVPALISMYPTRSAPMPAYPVQLAPTLIYPIILEATKNAAVSSVATAGEAHKILGGKI</sequence>
<dbReference type="AlphaFoldDB" id="A0AA40B1N4"/>
<feature type="region of interest" description="Disordered" evidence="1">
    <location>
        <begin position="348"/>
        <end position="433"/>
    </location>
</feature>